<evidence type="ECO:0000256" key="7">
    <source>
        <dbReference type="ARBA" id="ARBA00022970"/>
    </source>
</evidence>
<keyword evidence="8 10" id="KW-1133">Transmembrane helix</keyword>
<dbReference type="GO" id="GO:0043190">
    <property type="term" value="C:ATP-binding cassette (ABC) transporter complex"/>
    <property type="evidence" value="ECO:0007669"/>
    <property type="project" value="InterPro"/>
</dbReference>
<feature type="transmembrane region" description="Helical" evidence="10">
    <location>
        <begin position="20"/>
        <end position="43"/>
    </location>
</feature>
<comment type="similarity">
    <text evidence="3">Belongs to the binding-protein-dependent transport system permease family. HisMQ subfamily.</text>
</comment>
<dbReference type="AlphaFoldDB" id="A0A2S0N2L4"/>
<protein>
    <submittedName>
        <fullName evidence="12">Amino acid ABC transporter permease</fullName>
    </submittedName>
</protein>
<evidence type="ECO:0000313" key="13">
    <source>
        <dbReference type="Proteomes" id="UP000239326"/>
    </source>
</evidence>
<evidence type="ECO:0000256" key="5">
    <source>
        <dbReference type="ARBA" id="ARBA00022475"/>
    </source>
</evidence>
<evidence type="ECO:0000256" key="3">
    <source>
        <dbReference type="ARBA" id="ARBA00010072"/>
    </source>
</evidence>
<dbReference type="CDD" id="cd06261">
    <property type="entry name" value="TM_PBP2"/>
    <property type="match status" value="1"/>
</dbReference>
<proteinExistence type="inferred from homology"/>
<keyword evidence="9 10" id="KW-0472">Membrane</keyword>
<dbReference type="GO" id="GO:0006865">
    <property type="term" value="P:amino acid transport"/>
    <property type="evidence" value="ECO:0007669"/>
    <property type="project" value="UniProtKB-KW"/>
</dbReference>
<dbReference type="InterPro" id="IPR010065">
    <property type="entry name" value="AA_ABC_transptr_permease_3TM"/>
</dbReference>
<keyword evidence="6 10" id="KW-0812">Transmembrane</keyword>
<reference evidence="12 13" key="1">
    <citation type="submission" date="2018-03" db="EMBL/GenBank/DDBJ databases">
        <title>Genome sequencing of Simplicispira sp.</title>
        <authorList>
            <person name="Kim S.-J."/>
            <person name="Heo J."/>
            <person name="Kwon S.-W."/>
        </authorList>
    </citation>
    <scope>NUCLEOTIDE SEQUENCE [LARGE SCALE GENOMIC DNA]</scope>
    <source>
        <strain evidence="12 13">SC1-8</strain>
    </source>
</reference>
<dbReference type="InterPro" id="IPR000515">
    <property type="entry name" value="MetI-like"/>
</dbReference>
<evidence type="ECO:0000256" key="8">
    <source>
        <dbReference type="ARBA" id="ARBA00022989"/>
    </source>
</evidence>
<name>A0A2S0N2L4_9BURK</name>
<feature type="transmembrane region" description="Helical" evidence="10">
    <location>
        <begin position="192"/>
        <end position="214"/>
    </location>
</feature>
<keyword evidence="4 10" id="KW-0813">Transport</keyword>
<dbReference type="Pfam" id="PF00528">
    <property type="entry name" value="BPD_transp_1"/>
    <property type="match status" value="1"/>
</dbReference>
<dbReference type="InterPro" id="IPR043429">
    <property type="entry name" value="ArtM/GltK/GlnP/TcyL/YhdX-like"/>
</dbReference>
<evidence type="ECO:0000256" key="10">
    <source>
        <dbReference type="RuleBase" id="RU363032"/>
    </source>
</evidence>
<sequence length="220" mass="23635">MNQPWIGPVASHMLSGLYVTLWVSLLTTLLATVIGVFIGALSASTRTWVQVVVRLYIDIFRGVPSLITLLFVFFALPHVGISTGPITASVLGLAVWGGANIAETARGALKSISTRQTEAARALGLSKVQALVFAVMPQAVRRFLPPYVGQLTVLIQASALTSVVGVTDLLGSARQMIERLAYVSTDAHAVEIYCAVLFVFFAICYPLTLLAGFLERKLRS</sequence>
<dbReference type="InterPro" id="IPR035906">
    <property type="entry name" value="MetI-like_sf"/>
</dbReference>
<dbReference type="EMBL" id="CP027669">
    <property type="protein sequence ID" value="AVO42375.1"/>
    <property type="molecule type" value="Genomic_DNA"/>
</dbReference>
<keyword evidence="7" id="KW-0029">Amino-acid transport</keyword>
<evidence type="ECO:0000259" key="11">
    <source>
        <dbReference type="PROSITE" id="PS50928"/>
    </source>
</evidence>
<dbReference type="NCBIfam" id="TIGR01726">
    <property type="entry name" value="HEQRo_perm_3TM"/>
    <property type="match status" value="1"/>
</dbReference>
<keyword evidence="5" id="KW-1003">Cell membrane</keyword>
<dbReference type="GO" id="GO:0022857">
    <property type="term" value="F:transmembrane transporter activity"/>
    <property type="evidence" value="ECO:0007669"/>
    <property type="project" value="InterPro"/>
</dbReference>
<dbReference type="PANTHER" id="PTHR30614">
    <property type="entry name" value="MEMBRANE COMPONENT OF AMINO ACID ABC TRANSPORTER"/>
    <property type="match status" value="1"/>
</dbReference>
<dbReference type="PROSITE" id="PS50928">
    <property type="entry name" value="ABC_TM1"/>
    <property type="match status" value="1"/>
</dbReference>
<organism evidence="12 13">
    <name type="scientific">Simplicispira suum</name>
    <dbReference type="NCBI Taxonomy" id="2109915"/>
    <lineage>
        <taxon>Bacteria</taxon>
        <taxon>Pseudomonadati</taxon>
        <taxon>Pseudomonadota</taxon>
        <taxon>Betaproteobacteria</taxon>
        <taxon>Burkholderiales</taxon>
        <taxon>Comamonadaceae</taxon>
        <taxon>Simplicispira</taxon>
    </lineage>
</organism>
<evidence type="ECO:0000313" key="12">
    <source>
        <dbReference type="EMBL" id="AVO42375.1"/>
    </source>
</evidence>
<comment type="function">
    <text evidence="1">Part of the binding-protein-dependent transport system for glutamine; probably responsible for the translocation of the substrate across the membrane.</text>
</comment>
<evidence type="ECO:0000256" key="9">
    <source>
        <dbReference type="ARBA" id="ARBA00023136"/>
    </source>
</evidence>
<dbReference type="KEGG" id="simp:C6571_14705"/>
<feature type="domain" description="ABC transmembrane type-1" evidence="11">
    <location>
        <begin position="17"/>
        <end position="211"/>
    </location>
</feature>
<dbReference type="OrthoDB" id="7026155at2"/>
<comment type="subcellular location">
    <subcellularLocation>
        <location evidence="2">Cell inner membrane</location>
        <topology evidence="2">Multi-pass membrane protein</topology>
    </subcellularLocation>
    <subcellularLocation>
        <location evidence="10">Cell membrane</location>
        <topology evidence="10">Multi-pass membrane protein</topology>
    </subcellularLocation>
</comment>
<accession>A0A2S0N2L4</accession>
<evidence type="ECO:0000256" key="4">
    <source>
        <dbReference type="ARBA" id="ARBA00022448"/>
    </source>
</evidence>
<dbReference type="PANTHER" id="PTHR30614:SF20">
    <property type="entry name" value="GLUTAMINE TRANSPORT SYSTEM PERMEASE PROTEIN GLNP"/>
    <property type="match status" value="1"/>
</dbReference>
<evidence type="ECO:0000256" key="1">
    <source>
        <dbReference type="ARBA" id="ARBA00003159"/>
    </source>
</evidence>
<gene>
    <name evidence="12" type="ORF">C6571_14705</name>
</gene>
<dbReference type="SUPFAM" id="SSF161098">
    <property type="entry name" value="MetI-like"/>
    <property type="match status" value="1"/>
</dbReference>
<evidence type="ECO:0000256" key="2">
    <source>
        <dbReference type="ARBA" id="ARBA00004429"/>
    </source>
</evidence>
<evidence type="ECO:0000256" key="6">
    <source>
        <dbReference type="ARBA" id="ARBA00022692"/>
    </source>
</evidence>
<feature type="transmembrane region" description="Helical" evidence="10">
    <location>
        <begin position="55"/>
        <end position="76"/>
    </location>
</feature>
<dbReference type="Proteomes" id="UP000239326">
    <property type="component" value="Chromosome"/>
</dbReference>
<dbReference type="Gene3D" id="1.10.3720.10">
    <property type="entry name" value="MetI-like"/>
    <property type="match status" value="1"/>
</dbReference>
<keyword evidence="13" id="KW-1185">Reference proteome</keyword>